<organism evidence="2 4">
    <name type="scientific">Mycena citricolor</name>
    <dbReference type="NCBI Taxonomy" id="2018698"/>
    <lineage>
        <taxon>Eukaryota</taxon>
        <taxon>Fungi</taxon>
        <taxon>Dikarya</taxon>
        <taxon>Basidiomycota</taxon>
        <taxon>Agaricomycotina</taxon>
        <taxon>Agaricomycetes</taxon>
        <taxon>Agaricomycetidae</taxon>
        <taxon>Agaricales</taxon>
        <taxon>Marasmiineae</taxon>
        <taxon>Mycenaceae</taxon>
        <taxon>Mycena</taxon>
    </lineage>
</organism>
<evidence type="ECO:0000313" key="4">
    <source>
        <dbReference type="Proteomes" id="UP001295794"/>
    </source>
</evidence>
<feature type="region of interest" description="Disordered" evidence="1">
    <location>
        <begin position="16"/>
        <end position="38"/>
    </location>
</feature>
<evidence type="ECO:0000256" key="1">
    <source>
        <dbReference type="SAM" id="MobiDB-lite"/>
    </source>
</evidence>
<accession>A0AAD2GY70</accession>
<reference evidence="2" key="1">
    <citation type="submission" date="2023-11" db="EMBL/GenBank/DDBJ databases">
        <authorList>
            <person name="De Vega J J."/>
            <person name="De Vega J J."/>
        </authorList>
    </citation>
    <scope>NUCLEOTIDE SEQUENCE</scope>
</reference>
<keyword evidence="4" id="KW-1185">Reference proteome</keyword>
<proteinExistence type="predicted"/>
<name>A0AAD2GY70_9AGAR</name>
<evidence type="ECO:0000313" key="2">
    <source>
        <dbReference type="EMBL" id="CAK5264618.1"/>
    </source>
</evidence>
<dbReference type="AlphaFoldDB" id="A0AAD2GY70"/>
<dbReference type="EMBL" id="CAVNYO010000063">
    <property type="protein sequence ID" value="CAK5264618.1"/>
    <property type="molecule type" value="Genomic_DNA"/>
</dbReference>
<gene>
    <name evidence="3" type="ORF">MYCIT1_LOCUS26350</name>
    <name evidence="2" type="ORF">MYCIT1_LOCUS4934</name>
</gene>
<feature type="compositionally biased region" description="Polar residues" evidence="1">
    <location>
        <begin position="24"/>
        <end position="35"/>
    </location>
</feature>
<sequence length="77" mass="8469">MPSYYRLRPVPRVSRTDMGISANKDANNQCSQKCSRNPVYKPRTPLALKISLGKASPGMVKRYSRMTNRTAAAVPGG</sequence>
<comment type="caution">
    <text evidence="2">The sequence shown here is derived from an EMBL/GenBank/DDBJ whole genome shotgun (WGS) entry which is preliminary data.</text>
</comment>
<protein>
    <submittedName>
        <fullName evidence="2">Uncharacterized protein</fullName>
    </submittedName>
</protein>
<dbReference type="EMBL" id="CAVNYO010000419">
    <property type="protein sequence ID" value="CAK5277369.1"/>
    <property type="molecule type" value="Genomic_DNA"/>
</dbReference>
<dbReference type="Proteomes" id="UP001295794">
    <property type="component" value="Unassembled WGS sequence"/>
</dbReference>
<evidence type="ECO:0000313" key="3">
    <source>
        <dbReference type="EMBL" id="CAK5277369.1"/>
    </source>
</evidence>